<dbReference type="PANTHER" id="PTHR14911:SF21">
    <property type="entry name" value="N2-METHYLGUANOSINE TRNA METHYLTRANSFERASE"/>
    <property type="match status" value="1"/>
</dbReference>
<dbReference type="AlphaFoldDB" id="A0A075GRZ1"/>
<keyword evidence="6" id="KW-0819">tRNA processing</keyword>
<dbReference type="GO" id="GO:0160101">
    <property type="term" value="F:tRNA (guanine(10)-N2)-dimethyltransferase activity"/>
    <property type="evidence" value="ECO:0007669"/>
    <property type="project" value="UniProtKB-EC"/>
</dbReference>
<keyword evidence="2" id="KW-0963">Cytoplasm</keyword>
<dbReference type="Pfam" id="PF01170">
    <property type="entry name" value="UPF0020"/>
    <property type="match status" value="1"/>
</dbReference>
<dbReference type="InterPro" id="IPR029063">
    <property type="entry name" value="SAM-dependent_MTases_sf"/>
</dbReference>
<organism evidence="8">
    <name type="scientific">uncultured marine group II/III euryarchaeote KM3_178_D06</name>
    <dbReference type="NCBI Taxonomy" id="1457940"/>
    <lineage>
        <taxon>Archaea</taxon>
        <taxon>Methanobacteriati</taxon>
        <taxon>Methanobacteriota</taxon>
        <taxon>environmental samples</taxon>
    </lineage>
</organism>
<dbReference type="Gene3D" id="3.40.50.150">
    <property type="entry name" value="Vaccinia Virus protein VP39"/>
    <property type="match status" value="1"/>
</dbReference>
<protein>
    <submittedName>
        <fullName evidence="8">RNA methylase (Trm-G10)</fullName>
        <ecNumber evidence="8">2.1.1.213</ecNumber>
    </submittedName>
</protein>
<dbReference type="SUPFAM" id="SSF143437">
    <property type="entry name" value="THUMP domain-like"/>
    <property type="match status" value="1"/>
</dbReference>
<dbReference type="SUPFAM" id="SSF53335">
    <property type="entry name" value="S-adenosyl-L-methionine-dependent methyltransferases"/>
    <property type="match status" value="1"/>
</dbReference>
<evidence type="ECO:0000256" key="2">
    <source>
        <dbReference type="ARBA" id="ARBA00022490"/>
    </source>
</evidence>
<gene>
    <name evidence="8" type="primary">trm-G10</name>
</gene>
<dbReference type="InterPro" id="IPR053943">
    <property type="entry name" value="RlmKL-like_Mtase_CS"/>
</dbReference>
<evidence type="ECO:0000259" key="7">
    <source>
        <dbReference type="Pfam" id="PF01170"/>
    </source>
</evidence>
<keyword evidence="5" id="KW-0949">S-adenosyl-L-methionine</keyword>
<dbReference type="PANTHER" id="PTHR14911">
    <property type="entry name" value="THUMP DOMAIN-CONTAINING"/>
    <property type="match status" value="1"/>
</dbReference>
<dbReference type="GO" id="GO:0005737">
    <property type="term" value="C:cytoplasm"/>
    <property type="evidence" value="ECO:0007669"/>
    <property type="project" value="UniProtKB-SubCell"/>
</dbReference>
<evidence type="ECO:0000256" key="3">
    <source>
        <dbReference type="ARBA" id="ARBA00022603"/>
    </source>
</evidence>
<reference evidence="8" key="1">
    <citation type="journal article" date="2014" name="Genome Biol. Evol.">
        <title>Pangenome evidence for extensive interdomain horizontal transfer affecting lineage core and shell genes in uncultured planktonic thaumarchaeota and euryarchaeota.</title>
        <authorList>
            <person name="Deschamps P."/>
            <person name="Zivanovic Y."/>
            <person name="Moreira D."/>
            <person name="Rodriguez-Valera F."/>
            <person name="Lopez-Garcia P."/>
        </authorList>
    </citation>
    <scope>NUCLEOTIDE SEQUENCE</scope>
</reference>
<dbReference type="GO" id="GO:0030488">
    <property type="term" value="P:tRNA methylation"/>
    <property type="evidence" value="ECO:0007669"/>
    <property type="project" value="TreeGrafter"/>
</dbReference>
<sequence>MTNRAVEPSVPTTQEIPVESLLLASGWQPELATLEQSQLIAADCDEQDEINFVQERAISAPSESVLLAARCSALVSEVLRPHHTRDYTSQEEHIEFALQWCEEHLKNDGQTIAVRSHRQGLRLPDWSGRAFEQAVGGRLHAAGWKIDLESPDITFRVISLNHAGEPAFESWETPVIAWGVQVVGPSDWDGRTAPNRPFFKPVSLDPRVGRAMANLACPGGGRILDPFCGTGGILIEAALAGLEVCGSDLDGRMVAGSLENLEWAKAIAEADEISRGGPVDSSPSDVVEADVRKCSATEAASVWQGEFDGFAFDPPYGRNSWKSDDGWEIFQQSLEQCSALASEDANLVTLLPWSPDATDIDLFDDEVNPKAITFGKQWFEVLVALEDAGWYLDAYIHVPVHGSLSRLLIVCSFDDTEE</sequence>
<dbReference type="PROSITE" id="PS01261">
    <property type="entry name" value="UPF0020"/>
    <property type="match status" value="1"/>
</dbReference>
<evidence type="ECO:0000256" key="1">
    <source>
        <dbReference type="ARBA" id="ARBA00004496"/>
    </source>
</evidence>
<name>A0A075GRZ1_9EURY</name>
<accession>A0A075GRZ1</accession>
<dbReference type="InterPro" id="IPR000241">
    <property type="entry name" value="RlmKL-like_Mtase"/>
</dbReference>
<dbReference type="EC" id="2.1.1.213" evidence="8"/>
<dbReference type="CDD" id="cd11715">
    <property type="entry name" value="THUMP_AdoMetMT"/>
    <property type="match status" value="1"/>
</dbReference>
<keyword evidence="3 8" id="KW-0489">Methyltransferase</keyword>
<feature type="domain" description="Ribosomal RNA large subunit methyltransferase K/L-like methyltransferase" evidence="7">
    <location>
        <begin position="196"/>
        <end position="264"/>
    </location>
</feature>
<dbReference type="EMBL" id="KF900725">
    <property type="protein sequence ID" value="AIF04992.1"/>
    <property type="molecule type" value="Genomic_DNA"/>
</dbReference>
<evidence type="ECO:0000256" key="5">
    <source>
        <dbReference type="ARBA" id="ARBA00022691"/>
    </source>
</evidence>
<evidence type="ECO:0000256" key="4">
    <source>
        <dbReference type="ARBA" id="ARBA00022679"/>
    </source>
</evidence>
<dbReference type="CDD" id="cd02440">
    <property type="entry name" value="AdoMet_MTases"/>
    <property type="match status" value="1"/>
</dbReference>
<evidence type="ECO:0000313" key="8">
    <source>
        <dbReference type="EMBL" id="AIF04992.1"/>
    </source>
</evidence>
<proteinExistence type="predicted"/>
<evidence type="ECO:0000256" key="6">
    <source>
        <dbReference type="ARBA" id="ARBA00022694"/>
    </source>
</evidence>
<keyword evidence="4 8" id="KW-0808">Transferase</keyword>
<comment type="subcellular location">
    <subcellularLocation>
        <location evidence="1">Cytoplasm</location>
    </subcellularLocation>
</comment>